<reference evidence="9 10" key="1">
    <citation type="submission" date="2014-07" db="EMBL/GenBank/DDBJ databases">
        <title>Genome of Chryseobacterium formosense LMG 24722.</title>
        <authorList>
            <person name="Pipes S.E."/>
            <person name="Stropko S.J."/>
            <person name="Newman J.D."/>
        </authorList>
    </citation>
    <scope>NUCLEOTIDE SEQUENCE [LARGE SCALE GENOMIC DNA]</scope>
    <source>
        <strain evidence="9 10">LMG 24722</strain>
    </source>
</reference>
<comment type="caution">
    <text evidence="9">The sequence shown here is derived from an EMBL/GenBank/DDBJ whole genome shotgun (WGS) entry which is preliminary data.</text>
</comment>
<dbReference type="PANTHER" id="PTHR30619">
    <property type="entry name" value="DNA INTERNALIZATION/COMPETENCE PROTEIN COMEC/REC2"/>
    <property type="match status" value="1"/>
</dbReference>
<dbReference type="AlphaFoldDB" id="A0A085YZY2"/>
<keyword evidence="5 6" id="KW-0472">Membrane</keyword>
<name>A0A085YZY2_9FLAO</name>
<feature type="transmembrane region" description="Helical" evidence="6">
    <location>
        <begin position="59"/>
        <end position="75"/>
    </location>
</feature>
<evidence type="ECO:0000313" key="9">
    <source>
        <dbReference type="EMBL" id="KFE97745.1"/>
    </source>
</evidence>
<dbReference type="GO" id="GO:0005886">
    <property type="term" value="C:plasma membrane"/>
    <property type="evidence" value="ECO:0007669"/>
    <property type="project" value="UniProtKB-SubCell"/>
</dbReference>
<dbReference type="Pfam" id="PF03772">
    <property type="entry name" value="Competence"/>
    <property type="match status" value="1"/>
</dbReference>
<evidence type="ECO:0000259" key="8">
    <source>
        <dbReference type="Pfam" id="PF13567"/>
    </source>
</evidence>
<keyword evidence="3 6" id="KW-0812">Transmembrane</keyword>
<feature type="transmembrane region" description="Helical" evidence="6">
    <location>
        <begin position="7"/>
        <end position="22"/>
    </location>
</feature>
<evidence type="ECO:0000256" key="1">
    <source>
        <dbReference type="ARBA" id="ARBA00004651"/>
    </source>
</evidence>
<dbReference type="eggNOG" id="COG0658">
    <property type="taxonomic scope" value="Bacteria"/>
</dbReference>
<dbReference type="InterPro" id="IPR025405">
    <property type="entry name" value="DUF4131"/>
</dbReference>
<dbReference type="Pfam" id="PF13567">
    <property type="entry name" value="DUF4131"/>
    <property type="match status" value="1"/>
</dbReference>
<dbReference type="EMBL" id="JPRP01000004">
    <property type="protein sequence ID" value="KFE97745.1"/>
    <property type="molecule type" value="Genomic_DNA"/>
</dbReference>
<feature type="transmembrane region" description="Helical" evidence="6">
    <location>
        <begin position="317"/>
        <end position="336"/>
    </location>
</feature>
<sequence>MILNRQPLLILVISFILGIFFQDKISFAQSSVTIILVISILISGLFFIKNQILFKIRNILLVILFFGLGISFHFYNQINYEKFNLKTNETIVFKVSKKLNSNEKYKKYEVVAEVENQVFEAIVNVEKGKKELDFNHYYKAKAYVVQPKSPEHDFQFDYSKYLQRKNIFYQCYINGEISSALRADLNFSEKIRQKRLETLQEIDNSKISFRSREFLKGIILADRTEIDAETVEDFSRSGLVHFLAISGTHIVVIFGMFYFLMMRFSPVGFRKYAIIISLFFIWIFAVFIGFGNSVMRSCIMISVYFIYVLLQRKPDLLHSMALSAFIILMIDTQQIFDVGFQLSFLAVLGIYWLNQPILKYLPRQDHYFKKIIYNTISISIAAQLATLPMVLYYFHQFSLISIFANFFIVPFSELIIVFSFVMTALIGFNVDFEGINVIYDFVIQVLLKVIHWFAGFDSVFFENIPLNLVEVFALFGIVYFLKFMLVKFNFKNISNVILSVLIFILIKVSFNIIENQKDEFLVHHYKKDKIISIKSGDQAIFWLNSNDERDKIQQYIVNSYVSKRRIKNVTIKKFPASAKTVKFKNKIYYLD</sequence>
<evidence type="ECO:0000256" key="4">
    <source>
        <dbReference type="ARBA" id="ARBA00022989"/>
    </source>
</evidence>
<keyword evidence="4 6" id="KW-1133">Transmembrane helix</keyword>
<dbReference type="NCBIfam" id="TIGR00360">
    <property type="entry name" value="ComEC_N-term"/>
    <property type="match status" value="1"/>
</dbReference>
<dbReference type="RefSeq" id="WP_051883018.1">
    <property type="nucleotide sequence ID" value="NZ_FPAP01000005.1"/>
</dbReference>
<feature type="transmembrane region" description="Helical" evidence="6">
    <location>
        <begin position="373"/>
        <end position="394"/>
    </location>
</feature>
<dbReference type="PANTHER" id="PTHR30619:SF1">
    <property type="entry name" value="RECOMBINATION PROTEIN 2"/>
    <property type="match status" value="1"/>
</dbReference>
<feature type="domain" description="ComEC/Rec2-related protein" evidence="7">
    <location>
        <begin position="219"/>
        <end position="484"/>
    </location>
</feature>
<feature type="transmembrane region" description="Helical" evidence="6">
    <location>
        <begin position="493"/>
        <end position="513"/>
    </location>
</feature>
<accession>A0A085YZY2</accession>
<feature type="transmembrane region" description="Helical" evidence="6">
    <location>
        <begin position="400"/>
        <end position="425"/>
    </location>
</feature>
<dbReference type="OrthoDB" id="9761531at2"/>
<keyword evidence="10" id="KW-1185">Reference proteome</keyword>
<feature type="transmembrane region" description="Helical" evidence="6">
    <location>
        <begin position="28"/>
        <end position="47"/>
    </location>
</feature>
<dbReference type="STRING" id="236814.IX39_18440"/>
<gene>
    <name evidence="9" type="ORF">IX39_18440</name>
</gene>
<feature type="transmembrane region" description="Helical" evidence="6">
    <location>
        <begin position="239"/>
        <end position="260"/>
    </location>
</feature>
<feature type="transmembrane region" description="Helical" evidence="6">
    <location>
        <begin position="272"/>
        <end position="288"/>
    </location>
</feature>
<feature type="domain" description="DUF4131" evidence="8">
    <location>
        <begin position="29"/>
        <end position="176"/>
    </location>
</feature>
<protein>
    <recommendedName>
        <fullName evidence="11">ComEC/Rec2-related protein domain-containing protein</fullName>
    </recommendedName>
</protein>
<evidence type="ECO:0000256" key="2">
    <source>
        <dbReference type="ARBA" id="ARBA00022475"/>
    </source>
</evidence>
<evidence type="ECO:0008006" key="11">
    <source>
        <dbReference type="Google" id="ProtNLM"/>
    </source>
</evidence>
<evidence type="ECO:0000259" key="7">
    <source>
        <dbReference type="Pfam" id="PF03772"/>
    </source>
</evidence>
<evidence type="ECO:0000256" key="5">
    <source>
        <dbReference type="ARBA" id="ARBA00023136"/>
    </source>
</evidence>
<dbReference type="InterPro" id="IPR004477">
    <property type="entry name" value="ComEC_N"/>
</dbReference>
<dbReference type="InterPro" id="IPR052159">
    <property type="entry name" value="Competence_DNA_uptake"/>
</dbReference>
<feature type="transmembrane region" description="Helical" evidence="6">
    <location>
        <begin position="294"/>
        <end position="310"/>
    </location>
</feature>
<comment type="subcellular location">
    <subcellularLocation>
        <location evidence="1">Cell membrane</location>
        <topology evidence="1">Multi-pass membrane protein</topology>
    </subcellularLocation>
</comment>
<feature type="transmembrane region" description="Helical" evidence="6">
    <location>
        <begin position="342"/>
        <end position="361"/>
    </location>
</feature>
<feature type="transmembrane region" description="Helical" evidence="6">
    <location>
        <begin position="437"/>
        <end position="454"/>
    </location>
</feature>
<keyword evidence="2" id="KW-1003">Cell membrane</keyword>
<proteinExistence type="predicted"/>
<feature type="transmembrane region" description="Helical" evidence="6">
    <location>
        <begin position="460"/>
        <end position="481"/>
    </location>
</feature>
<organism evidence="9 10">
    <name type="scientific">Chryseobacterium formosense</name>
    <dbReference type="NCBI Taxonomy" id="236814"/>
    <lineage>
        <taxon>Bacteria</taxon>
        <taxon>Pseudomonadati</taxon>
        <taxon>Bacteroidota</taxon>
        <taxon>Flavobacteriia</taxon>
        <taxon>Flavobacteriales</taxon>
        <taxon>Weeksellaceae</taxon>
        <taxon>Chryseobacterium group</taxon>
        <taxon>Chryseobacterium</taxon>
    </lineage>
</organism>
<evidence type="ECO:0000256" key="6">
    <source>
        <dbReference type="SAM" id="Phobius"/>
    </source>
</evidence>
<dbReference type="Proteomes" id="UP000028713">
    <property type="component" value="Unassembled WGS sequence"/>
</dbReference>
<evidence type="ECO:0000256" key="3">
    <source>
        <dbReference type="ARBA" id="ARBA00022692"/>
    </source>
</evidence>
<evidence type="ECO:0000313" key="10">
    <source>
        <dbReference type="Proteomes" id="UP000028713"/>
    </source>
</evidence>